<dbReference type="HAMAP" id="MF_01973">
    <property type="entry name" value="lon_bact"/>
    <property type="match status" value="1"/>
</dbReference>
<dbReference type="AlphaFoldDB" id="A0A9X3ENP5"/>
<dbReference type="PROSITE" id="PS51786">
    <property type="entry name" value="LON_PROTEOLYTIC"/>
    <property type="match status" value="1"/>
</dbReference>
<evidence type="ECO:0000256" key="4">
    <source>
        <dbReference type="ARBA" id="ARBA00022741"/>
    </source>
</evidence>
<evidence type="ECO:0000256" key="3">
    <source>
        <dbReference type="ARBA" id="ARBA00022670"/>
    </source>
</evidence>
<evidence type="ECO:0000259" key="16">
    <source>
        <dbReference type="PROSITE" id="PS51786"/>
    </source>
</evidence>
<evidence type="ECO:0000256" key="14">
    <source>
        <dbReference type="RuleBase" id="RU000591"/>
    </source>
</evidence>
<dbReference type="InterPro" id="IPR027417">
    <property type="entry name" value="P-loop_NTPase"/>
</dbReference>
<dbReference type="GO" id="GO:0004176">
    <property type="term" value="F:ATP-dependent peptidase activity"/>
    <property type="evidence" value="ECO:0007669"/>
    <property type="project" value="UniProtKB-UniRule"/>
</dbReference>
<comment type="subunit">
    <text evidence="9 10">Homohexamer. Organized in a ring with a central cavity.</text>
</comment>
<keyword evidence="4 9" id="KW-0547">Nucleotide-binding</keyword>
<evidence type="ECO:0000256" key="11">
    <source>
        <dbReference type="PIRSR" id="PIRSR001174-1"/>
    </source>
</evidence>
<dbReference type="GO" id="GO:0005524">
    <property type="term" value="F:ATP binding"/>
    <property type="evidence" value="ECO:0007669"/>
    <property type="project" value="UniProtKB-UniRule"/>
</dbReference>
<organism evidence="18 19">
    <name type="scientific">Nannocystis pusilla</name>
    <dbReference type="NCBI Taxonomy" id="889268"/>
    <lineage>
        <taxon>Bacteria</taxon>
        <taxon>Pseudomonadati</taxon>
        <taxon>Myxococcota</taxon>
        <taxon>Polyangia</taxon>
        <taxon>Nannocystales</taxon>
        <taxon>Nannocystaceae</taxon>
        <taxon>Nannocystis</taxon>
    </lineage>
</organism>
<dbReference type="CDD" id="cd19500">
    <property type="entry name" value="RecA-like_Lon"/>
    <property type="match status" value="1"/>
</dbReference>
<dbReference type="PANTHER" id="PTHR10046">
    <property type="entry name" value="ATP DEPENDENT LON PROTEASE FAMILY MEMBER"/>
    <property type="match status" value="1"/>
</dbReference>
<dbReference type="SMART" id="SM00382">
    <property type="entry name" value="AAA"/>
    <property type="match status" value="1"/>
</dbReference>
<feature type="domain" description="Lon proteolytic" evidence="16">
    <location>
        <begin position="615"/>
        <end position="796"/>
    </location>
</feature>
<keyword evidence="3 9" id="KW-0645">Protease</keyword>
<dbReference type="InterPro" id="IPR003959">
    <property type="entry name" value="ATPase_AAA_core"/>
</dbReference>
<dbReference type="GO" id="GO:0043565">
    <property type="term" value="F:sequence-specific DNA binding"/>
    <property type="evidence" value="ECO:0007669"/>
    <property type="project" value="UniProtKB-UniRule"/>
</dbReference>
<comment type="function">
    <text evidence="9">ATP-dependent serine protease that mediates the selective degradation of mutant and abnormal proteins as well as certain short-lived regulatory proteins. Required for cellular homeostasis and for survival from DNA damage and developmental changes induced by stress. Degrades polypeptides processively to yield small peptide fragments that are 5 to 10 amino acids long. Binds to DNA in a double-stranded, site-specific manner.</text>
</comment>
<dbReference type="FunFam" id="1.20.5.5270:FF:000002">
    <property type="entry name" value="Lon protease homolog"/>
    <property type="match status" value="1"/>
</dbReference>
<keyword evidence="19" id="KW-1185">Reference proteome</keyword>
<dbReference type="Gene3D" id="3.40.50.300">
    <property type="entry name" value="P-loop containing nucleotide triphosphate hydrolases"/>
    <property type="match status" value="1"/>
</dbReference>
<evidence type="ECO:0000256" key="9">
    <source>
        <dbReference type="HAMAP-Rule" id="MF_01973"/>
    </source>
</evidence>
<dbReference type="NCBIfam" id="TIGR00763">
    <property type="entry name" value="lon"/>
    <property type="match status" value="1"/>
</dbReference>
<dbReference type="InterPro" id="IPR008269">
    <property type="entry name" value="Lon_proteolytic"/>
</dbReference>
<accession>A0A9X3ENP5</accession>
<sequence length="823" mass="90721">MLRFRHSCDRKHPYSAPRSPRRAPELPEVISLLPLRNSVLFPGSIIPIDVGRPKSVKLIEEAIANERPIIGIVTQREARVEEPTEADLHAVGCAARILKVIKLAKDNYSVILQGVMRISIERVVTSEPFLKARVTELPDVEGEDVEAVALVQSIKETAKRLIALVPELPREAAALLDSVSDPSQVADLVISNLDIEAGEKQEVLAANNVRERLRKVLMLLTRQLEILKVRERINSQVQEEMGHSQREYVLRQQLKAIKGELGEIDDESGDIEEFQKKIVDAKMPEEAEKVARKQLDRLKAMQPSSAEYTVTRTYLEWLVDLPWSISSEDQLDIATVRTVLNEDHYDLEKVKKRILEYMAVLKLNASKKGPILCLLGPPGVGKTSLGKSIARAIGRKFVRISLGGVRDEAEIRGHRRTYVGSLPGRIIQGIKRAGTNNPVMMLDEIDKLGHDFRGDPGSALLEVLDPEQNWSFSDHYLEVPFDLSRVMFIATSNYLDPIPPALKDRLEILRLPGYTRQESLAIAKRFLLPKQISEHGLEKTDLKVSFTDDALLEMIDSYTHEAGVRNLEREISSVIRGIAVKVVEGEVKDEVVITKDVIPEYLGPQKYLPEVAERTAEPGVATGLAWTPVGGEIMFVEATQMPGKGGLMLTGQLGDVMKESAQAAMSYVKSHLGPLGIEKSAIENIDIHVHVPAGGIPKDGPSAGVAMFAAITSLLTGTCVRPDVAMTGEITLRGLVLPVGGIKEKMLAAHRAGIKRVILPERNQKDVVDVPEEIRQDMTILCVKNVHDVAEHVFERPVVPADATPEVSSTEGARGEPPATAAT</sequence>
<feature type="active site" evidence="9 11">
    <location>
        <position position="745"/>
    </location>
</feature>
<dbReference type="SUPFAM" id="SSF52540">
    <property type="entry name" value="P-loop containing nucleoside triphosphate hydrolases"/>
    <property type="match status" value="1"/>
</dbReference>
<dbReference type="InterPro" id="IPR020568">
    <property type="entry name" value="Ribosomal_Su5_D2-typ_SF"/>
</dbReference>
<feature type="binding site" evidence="9 12">
    <location>
        <begin position="376"/>
        <end position="383"/>
    </location>
    <ligand>
        <name>ATP</name>
        <dbReference type="ChEBI" id="CHEBI:30616"/>
    </ligand>
</feature>
<comment type="subcellular location">
    <subcellularLocation>
        <location evidence="1 9 10">Cytoplasm</location>
    </subcellularLocation>
</comment>
<name>A0A9X3ENP5_9BACT</name>
<dbReference type="InterPro" id="IPR008268">
    <property type="entry name" value="Peptidase_S16_AS"/>
</dbReference>
<dbReference type="InterPro" id="IPR027543">
    <property type="entry name" value="Lon_bac"/>
</dbReference>
<dbReference type="InterPro" id="IPR003111">
    <property type="entry name" value="Lon_prtase_N"/>
</dbReference>
<protein>
    <recommendedName>
        <fullName evidence="9 10">Lon protease</fullName>
        <ecNumber evidence="9 10">3.4.21.53</ecNumber>
    </recommendedName>
    <alternativeName>
        <fullName evidence="9">ATP-dependent protease La</fullName>
    </alternativeName>
</protein>
<dbReference type="InterPro" id="IPR054594">
    <property type="entry name" value="Lon_lid"/>
</dbReference>
<evidence type="ECO:0000256" key="8">
    <source>
        <dbReference type="ARBA" id="ARBA00023016"/>
    </source>
</evidence>
<comment type="caution">
    <text evidence="18">The sequence shown here is derived from an EMBL/GenBank/DDBJ whole genome shotgun (WGS) entry which is preliminary data.</text>
</comment>
<keyword evidence="6 9" id="KW-0720">Serine protease</keyword>
<feature type="compositionally biased region" description="Basic and acidic residues" evidence="15">
    <location>
        <begin position="1"/>
        <end position="12"/>
    </location>
</feature>
<dbReference type="GO" id="GO:0006515">
    <property type="term" value="P:protein quality control for misfolded or incompletely synthesized proteins"/>
    <property type="evidence" value="ECO:0007669"/>
    <property type="project" value="UniProtKB-UniRule"/>
</dbReference>
<dbReference type="GO" id="GO:0016887">
    <property type="term" value="F:ATP hydrolysis activity"/>
    <property type="evidence" value="ECO:0007669"/>
    <property type="project" value="UniProtKB-UniRule"/>
</dbReference>
<dbReference type="Gene3D" id="1.20.5.5270">
    <property type="match status" value="1"/>
</dbReference>
<dbReference type="Pfam" id="PF22667">
    <property type="entry name" value="Lon_lid"/>
    <property type="match status" value="1"/>
</dbReference>
<dbReference type="PROSITE" id="PS51787">
    <property type="entry name" value="LON_N"/>
    <property type="match status" value="1"/>
</dbReference>
<dbReference type="EMBL" id="JAPNKE010000002">
    <property type="protein sequence ID" value="MCY1006525.1"/>
    <property type="molecule type" value="Genomic_DNA"/>
</dbReference>
<keyword evidence="7 9" id="KW-0067">ATP-binding</keyword>
<evidence type="ECO:0000256" key="2">
    <source>
        <dbReference type="ARBA" id="ARBA00022490"/>
    </source>
</evidence>
<evidence type="ECO:0000313" key="19">
    <source>
        <dbReference type="Proteomes" id="UP001150924"/>
    </source>
</evidence>
<evidence type="ECO:0000256" key="12">
    <source>
        <dbReference type="PIRSR" id="PIRSR001174-2"/>
    </source>
</evidence>
<dbReference type="Proteomes" id="UP001150924">
    <property type="component" value="Unassembled WGS sequence"/>
</dbReference>
<evidence type="ECO:0000256" key="6">
    <source>
        <dbReference type="ARBA" id="ARBA00022825"/>
    </source>
</evidence>
<keyword evidence="2 9" id="KW-0963">Cytoplasm</keyword>
<dbReference type="Pfam" id="PF02190">
    <property type="entry name" value="LON_substr_bdg"/>
    <property type="match status" value="1"/>
</dbReference>
<evidence type="ECO:0000313" key="18">
    <source>
        <dbReference type="EMBL" id="MCY1006525.1"/>
    </source>
</evidence>
<dbReference type="InterPro" id="IPR003593">
    <property type="entry name" value="AAA+_ATPase"/>
</dbReference>
<dbReference type="SMART" id="SM00464">
    <property type="entry name" value="LON"/>
    <property type="match status" value="1"/>
</dbReference>
<keyword evidence="5 9" id="KW-0378">Hydrolase</keyword>
<dbReference type="GO" id="GO:0034605">
    <property type="term" value="P:cellular response to heat"/>
    <property type="evidence" value="ECO:0007669"/>
    <property type="project" value="UniProtKB-UniRule"/>
</dbReference>
<feature type="region of interest" description="Disordered" evidence="15">
    <location>
        <begin position="800"/>
        <end position="823"/>
    </location>
</feature>
<comment type="induction">
    <text evidence="9">By heat shock.</text>
</comment>
<dbReference type="Gene3D" id="1.20.58.1480">
    <property type="match status" value="1"/>
</dbReference>
<evidence type="ECO:0000259" key="17">
    <source>
        <dbReference type="PROSITE" id="PS51787"/>
    </source>
</evidence>
<evidence type="ECO:0000256" key="15">
    <source>
        <dbReference type="SAM" id="MobiDB-lite"/>
    </source>
</evidence>
<keyword evidence="8 9" id="KW-0346">Stress response</keyword>
<feature type="domain" description="Lon N-terminal" evidence="17">
    <location>
        <begin position="30"/>
        <end position="224"/>
    </location>
</feature>
<evidence type="ECO:0000256" key="5">
    <source>
        <dbReference type="ARBA" id="ARBA00022801"/>
    </source>
</evidence>
<evidence type="ECO:0000256" key="13">
    <source>
        <dbReference type="PROSITE-ProRule" id="PRU01122"/>
    </source>
</evidence>
<comment type="catalytic activity">
    <reaction evidence="9 10 13">
        <text>Hydrolysis of proteins in presence of ATP.</text>
        <dbReference type="EC" id="3.4.21.53"/>
    </reaction>
</comment>
<dbReference type="PROSITE" id="PS01046">
    <property type="entry name" value="LON_SER"/>
    <property type="match status" value="1"/>
</dbReference>
<dbReference type="SUPFAM" id="SSF88697">
    <property type="entry name" value="PUA domain-like"/>
    <property type="match status" value="1"/>
</dbReference>
<feature type="active site" evidence="9 11">
    <location>
        <position position="702"/>
    </location>
</feature>
<dbReference type="Gene3D" id="2.30.130.40">
    <property type="entry name" value="LON domain-like"/>
    <property type="match status" value="1"/>
</dbReference>
<feature type="region of interest" description="Disordered" evidence="15">
    <location>
        <begin position="1"/>
        <end position="22"/>
    </location>
</feature>
<dbReference type="Gene3D" id="3.30.230.10">
    <property type="match status" value="1"/>
</dbReference>
<comment type="similarity">
    <text evidence="9 10 13 14">Belongs to the peptidase S16 family.</text>
</comment>
<dbReference type="FunFam" id="3.30.230.10:FF:000019">
    <property type="entry name" value="Lon protease homolog 2, peroxisomal"/>
    <property type="match status" value="1"/>
</dbReference>
<dbReference type="InterPro" id="IPR014721">
    <property type="entry name" value="Ribsml_uS5_D2-typ_fold_subgr"/>
</dbReference>
<dbReference type="GO" id="GO:0005737">
    <property type="term" value="C:cytoplasm"/>
    <property type="evidence" value="ECO:0007669"/>
    <property type="project" value="UniProtKB-SubCell"/>
</dbReference>
<dbReference type="Pfam" id="PF05362">
    <property type="entry name" value="Lon_C"/>
    <property type="match status" value="1"/>
</dbReference>
<evidence type="ECO:0000256" key="1">
    <source>
        <dbReference type="ARBA" id="ARBA00004496"/>
    </source>
</evidence>
<dbReference type="Gene3D" id="1.10.8.60">
    <property type="match status" value="1"/>
</dbReference>
<dbReference type="Pfam" id="PF00004">
    <property type="entry name" value="AAA"/>
    <property type="match status" value="1"/>
</dbReference>
<reference evidence="18" key="1">
    <citation type="submission" date="2022-11" db="EMBL/GenBank/DDBJ databases">
        <title>Minimal conservation of predation-associated metabolite biosynthetic gene clusters underscores biosynthetic potential of Myxococcota including descriptions for ten novel species: Archangium lansinium sp. nov., Myxococcus landrumus sp. nov., Nannocystis bai.</title>
        <authorList>
            <person name="Ahearne A."/>
            <person name="Stevens C."/>
            <person name="Phillips K."/>
        </authorList>
    </citation>
    <scope>NUCLEOTIDE SEQUENCE</scope>
    <source>
        <strain evidence="18">Na p29</strain>
    </source>
</reference>
<evidence type="ECO:0000256" key="10">
    <source>
        <dbReference type="PIRNR" id="PIRNR001174"/>
    </source>
</evidence>
<gene>
    <name evidence="9 18" type="primary">lon</name>
    <name evidence="18" type="ORF">OV079_13370</name>
</gene>
<dbReference type="PIRSF" id="PIRSF001174">
    <property type="entry name" value="Lon_proteas"/>
    <property type="match status" value="1"/>
</dbReference>
<dbReference type="InterPro" id="IPR015947">
    <property type="entry name" value="PUA-like_sf"/>
</dbReference>
<dbReference type="InterPro" id="IPR004815">
    <property type="entry name" value="Lon_bac/euk-typ"/>
</dbReference>
<dbReference type="EC" id="3.4.21.53" evidence="9 10"/>
<dbReference type="GO" id="GO:0004252">
    <property type="term" value="F:serine-type endopeptidase activity"/>
    <property type="evidence" value="ECO:0007669"/>
    <property type="project" value="UniProtKB-UniRule"/>
</dbReference>
<dbReference type="InterPro" id="IPR046336">
    <property type="entry name" value="Lon_prtase_N_sf"/>
</dbReference>
<dbReference type="FunFam" id="3.40.50.300:FF:000382">
    <property type="entry name" value="Lon protease homolog 2, peroxisomal"/>
    <property type="match status" value="1"/>
</dbReference>
<proteinExistence type="evidence at transcript level"/>
<dbReference type="PRINTS" id="PR00830">
    <property type="entry name" value="ENDOLAPTASE"/>
</dbReference>
<dbReference type="InterPro" id="IPR027065">
    <property type="entry name" value="Lon_Prtase"/>
</dbReference>
<evidence type="ECO:0000256" key="7">
    <source>
        <dbReference type="ARBA" id="ARBA00022840"/>
    </source>
</evidence>
<dbReference type="SUPFAM" id="SSF54211">
    <property type="entry name" value="Ribosomal protein S5 domain 2-like"/>
    <property type="match status" value="1"/>
</dbReference>